<comment type="caution">
    <text evidence="1">The sequence shown here is derived from an EMBL/GenBank/DDBJ whole genome shotgun (WGS) entry which is preliminary data.</text>
</comment>
<reference evidence="1 2" key="1">
    <citation type="submission" date="2024-07" db="EMBL/GenBank/DDBJ databases">
        <title>Section-level genome sequencing and comparative genomics of Aspergillus sections Usti and Cavernicolus.</title>
        <authorList>
            <consortium name="Lawrence Berkeley National Laboratory"/>
            <person name="Nybo J.L."/>
            <person name="Vesth T.C."/>
            <person name="Theobald S."/>
            <person name="Frisvad J.C."/>
            <person name="Larsen T.O."/>
            <person name="Kjaerboelling I."/>
            <person name="Rothschild-Mancinelli K."/>
            <person name="Lyhne E.K."/>
            <person name="Kogle M.E."/>
            <person name="Barry K."/>
            <person name="Clum A."/>
            <person name="Na H."/>
            <person name="Ledsgaard L."/>
            <person name="Lin J."/>
            <person name="Lipzen A."/>
            <person name="Kuo A."/>
            <person name="Riley R."/>
            <person name="Mondo S."/>
            <person name="LaButti K."/>
            <person name="Haridas S."/>
            <person name="Pangalinan J."/>
            <person name="Salamov A.A."/>
            <person name="Simmons B.A."/>
            <person name="Magnuson J.K."/>
            <person name="Chen J."/>
            <person name="Drula E."/>
            <person name="Henrissat B."/>
            <person name="Wiebenga A."/>
            <person name="Lubbers R.J."/>
            <person name="Gomes A.C."/>
            <person name="Makela M.R."/>
            <person name="Stajich J."/>
            <person name="Grigoriev I.V."/>
            <person name="Mortensen U.H."/>
            <person name="De vries R.P."/>
            <person name="Baker S.E."/>
            <person name="Andersen M.R."/>
        </authorList>
    </citation>
    <scope>NUCLEOTIDE SEQUENCE [LARGE SCALE GENOMIC DNA]</scope>
    <source>
        <strain evidence="1 2">CBS 600.67</strain>
    </source>
</reference>
<dbReference type="EMBL" id="JBFXLS010000087">
    <property type="protein sequence ID" value="KAL2817970.1"/>
    <property type="molecule type" value="Genomic_DNA"/>
</dbReference>
<organism evidence="1 2">
    <name type="scientific">Aspergillus cavernicola</name>
    <dbReference type="NCBI Taxonomy" id="176166"/>
    <lineage>
        <taxon>Eukaryota</taxon>
        <taxon>Fungi</taxon>
        <taxon>Dikarya</taxon>
        <taxon>Ascomycota</taxon>
        <taxon>Pezizomycotina</taxon>
        <taxon>Eurotiomycetes</taxon>
        <taxon>Eurotiomycetidae</taxon>
        <taxon>Eurotiales</taxon>
        <taxon>Aspergillaceae</taxon>
        <taxon>Aspergillus</taxon>
        <taxon>Aspergillus subgen. Nidulantes</taxon>
    </lineage>
</organism>
<keyword evidence="2" id="KW-1185">Reference proteome</keyword>
<name>A0ABR4HR44_9EURO</name>
<proteinExistence type="predicted"/>
<dbReference type="Proteomes" id="UP001610335">
    <property type="component" value="Unassembled WGS sequence"/>
</dbReference>
<gene>
    <name evidence="1" type="ORF">BDW59DRAFT_152297</name>
</gene>
<dbReference type="InterPro" id="IPR043519">
    <property type="entry name" value="NT_sf"/>
</dbReference>
<accession>A0ABR4HR44</accession>
<evidence type="ECO:0000313" key="1">
    <source>
        <dbReference type="EMBL" id="KAL2817970.1"/>
    </source>
</evidence>
<protein>
    <submittedName>
        <fullName evidence="1">Uncharacterized protein</fullName>
    </submittedName>
</protein>
<evidence type="ECO:0000313" key="2">
    <source>
        <dbReference type="Proteomes" id="UP001610335"/>
    </source>
</evidence>
<sequence length="230" mass="25995">MTTKKMDIINLIKPILFALEERDIPACVVGEIALNYYNVPRVVHDLEICVPETSLSEVVSIVCSTGGLERVEITDYDLFTEYKRGFPTFETPSTGLRLLLFPDFYFGLSPLHQNIVPNDERLSTICSEQILDLVPRGEIQHLPVPCLPVFFIGLCSRFFESNDCMARIAVEQLVDGMNLDDNWIESNLGGATLKVRELAAQLIAEKTSRLMKTWVRKRCILSWGLPGCRI</sequence>
<dbReference type="SUPFAM" id="SSF81301">
    <property type="entry name" value="Nucleotidyltransferase"/>
    <property type="match status" value="1"/>
</dbReference>